<protein>
    <submittedName>
        <fullName evidence="2">Uncharacterized protein</fullName>
    </submittedName>
</protein>
<name>A0A195D7A6_9HYME</name>
<keyword evidence="3" id="KW-1185">Reference proteome</keyword>
<feature type="region of interest" description="Disordered" evidence="1">
    <location>
        <begin position="117"/>
        <end position="157"/>
    </location>
</feature>
<organism evidence="2 3">
    <name type="scientific">Cyphomyrmex costatus</name>
    <dbReference type="NCBI Taxonomy" id="456900"/>
    <lineage>
        <taxon>Eukaryota</taxon>
        <taxon>Metazoa</taxon>
        <taxon>Ecdysozoa</taxon>
        <taxon>Arthropoda</taxon>
        <taxon>Hexapoda</taxon>
        <taxon>Insecta</taxon>
        <taxon>Pterygota</taxon>
        <taxon>Neoptera</taxon>
        <taxon>Endopterygota</taxon>
        <taxon>Hymenoptera</taxon>
        <taxon>Apocrita</taxon>
        <taxon>Aculeata</taxon>
        <taxon>Formicoidea</taxon>
        <taxon>Formicidae</taxon>
        <taxon>Myrmicinae</taxon>
        <taxon>Cyphomyrmex</taxon>
    </lineage>
</organism>
<sequence length="157" mass="17120">MENHGGPLLPFSAAGREERKTVEPRKPHGVGRHKFNPTNPTAVFSPASPRNNDGTLQVHKLPLSYVRLTFDDSRRERGRSSKRHEERPPRNPSVPAQLLRQFSAVVSISSFVISPTTAVEEGGGGHRHAESDRAFGGAGKNPACTSSHHVKSGFISR</sequence>
<feature type="compositionally biased region" description="Polar residues" evidence="1">
    <location>
        <begin position="36"/>
        <end position="55"/>
    </location>
</feature>
<feature type="compositionally biased region" description="Basic and acidic residues" evidence="1">
    <location>
        <begin position="123"/>
        <end position="133"/>
    </location>
</feature>
<reference evidence="2 3" key="1">
    <citation type="submission" date="2016-03" db="EMBL/GenBank/DDBJ databases">
        <title>Cyphomyrmex costatus WGS genome.</title>
        <authorList>
            <person name="Nygaard S."/>
            <person name="Hu H."/>
            <person name="Boomsma J."/>
            <person name="Zhang G."/>
        </authorList>
    </citation>
    <scope>NUCLEOTIDE SEQUENCE [LARGE SCALE GENOMIC DNA]</scope>
    <source>
        <strain evidence="2">MS0001</strain>
        <tissue evidence="2">Whole body</tissue>
    </source>
</reference>
<proteinExistence type="predicted"/>
<feature type="region of interest" description="Disordered" evidence="1">
    <location>
        <begin position="1"/>
        <end position="97"/>
    </location>
</feature>
<gene>
    <name evidence="2" type="ORF">ALC62_00199</name>
</gene>
<accession>A0A195D7A6</accession>
<evidence type="ECO:0000313" key="3">
    <source>
        <dbReference type="Proteomes" id="UP000078542"/>
    </source>
</evidence>
<dbReference type="AlphaFoldDB" id="A0A195D7A6"/>
<evidence type="ECO:0000313" key="2">
    <source>
        <dbReference type="EMBL" id="KYN08743.1"/>
    </source>
</evidence>
<dbReference type="EMBL" id="KQ976749">
    <property type="protein sequence ID" value="KYN08743.1"/>
    <property type="molecule type" value="Genomic_DNA"/>
</dbReference>
<feature type="compositionally biased region" description="Basic and acidic residues" evidence="1">
    <location>
        <begin position="15"/>
        <end position="26"/>
    </location>
</feature>
<dbReference type="Proteomes" id="UP000078542">
    <property type="component" value="Unassembled WGS sequence"/>
</dbReference>
<feature type="compositionally biased region" description="Basic and acidic residues" evidence="1">
    <location>
        <begin position="69"/>
        <end position="89"/>
    </location>
</feature>
<evidence type="ECO:0000256" key="1">
    <source>
        <dbReference type="SAM" id="MobiDB-lite"/>
    </source>
</evidence>